<dbReference type="SUPFAM" id="SSF75217">
    <property type="entry name" value="alpha/beta knot"/>
    <property type="match status" value="2"/>
</dbReference>
<keyword evidence="2" id="KW-0949">S-adenosyl-L-methionine</keyword>
<dbReference type="InterPro" id="IPR029028">
    <property type="entry name" value="Alpha/beta_knot_MTases"/>
</dbReference>
<accession>G0UJ82</accession>
<organism evidence="3">
    <name type="scientific">Trypanosoma congolense (strain IL3000)</name>
    <dbReference type="NCBI Taxonomy" id="1068625"/>
    <lineage>
        <taxon>Eukaryota</taxon>
        <taxon>Discoba</taxon>
        <taxon>Euglenozoa</taxon>
        <taxon>Kinetoplastea</taxon>
        <taxon>Metakinetoplastina</taxon>
        <taxon>Trypanosomatida</taxon>
        <taxon>Trypanosomatidae</taxon>
        <taxon>Trypanosoma</taxon>
        <taxon>Nannomonas</taxon>
    </lineage>
</organism>
<gene>
    <name evidence="3" type="ORF">TCIL3000_1_2000</name>
</gene>
<sequence length="479" mass="53735">MKSSRLCRIKRDFDAWAYSINWPQTSASLPLLGFASLTVEDIKFAYNAWCFLRLAMFYGTEQPKVLSKLVGCTPSMDIIHGGNRLFYMHAQVGGQLSVNKVKVALTPCHNDARPIQAFRWIDAAYRGGWGLSDVGENRGVEIVLGMENGMSEEVRSQCDHFLYISQYGSMGSLSMMSAMAIAVHLAFSARWGGSGSLDYFTPKKGHMPLSSDSSATLTPHALPHEKDLVHMSNADIKAVLAQRRSFYKLQLSVMVHNEFGDRNIGAIMRNANVFNCEEMIVLNRRKFNRRGAVGTQHLLTTTCHATLSDADCQARLQGYVLWLLHQYYPYLKIHAVPSHDSDATFLRHDDAHLQWWLKNRVHCLYKAHPASNDSESHCPQSSRASEDDWARLCEDEIFLDDEHSIMKAVKDTATHGYRGIMLVIPEEGTSPPIELVKCAQRLVHVVHPSRLAHEVQRGLNGALASAIALERLRTAIDNL</sequence>
<dbReference type="Gene3D" id="3.40.1280.10">
    <property type="match status" value="2"/>
</dbReference>
<comment type="similarity">
    <text evidence="1">Belongs to the class IV-like SAM-binding methyltransferase superfamily. RNA methyltransferase TrmH family.</text>
</comment>
<name>G0UJ82_TRYCI</name>
<dbReference type="AlphaFoldDB" id="G0UJ82"/>
<dbReference type="InterPro" id="IPR029026">
    <property type="entry name" value="tRNA_m1G_MTases_N"/>
</dbReference>
<proteinExistence type="inferred from homology"/>
<evidence type="ECO:0000256" key="1">
    <source>
        <dbReference type="ARBA" id="ARBA00007228"/>
    </source>
</evidence>
<dbReference type="PANTHER" id="PTHR42786:SF2">
    <property type="entry name" value="TRNA (CYTIDINE_URIDINE-2'-O-)-METHYLTRANSFERASE TRMJ"/>
    <property type="match status" value="1"/>
</dbReference>
<evidence type="ECO:0000313" key="3">
    <source>
        <dbReference type="EMBL" id="CCC89432.1"/>
    </source>
</evidence>
<dbReference type="VEuPathDB" id="TriTrypDB:TcIL3000_1_2000"/>
<reference evidence="3" key="1">
    <citation type="journal article" date="2012" name="Proc. Natl. Acad. Sci. U.S.A.">
        <title>Antigenic diversity is generated by distinct evolutionary mechanisms in African trypanosome species.</title>
        <authorList>
            <person name="Jackson A.P."/>
            <person name="Berry A."/>
            <person name="Aslett M."/>
            <person name="Allison H.C."/>
            <person name="Burton P."/>
            <person name="Vavrova-Anderson J."/>
            <person name="Brown R."/>
            <person name="Browne H."/>
            <person name="Corton N."/>
            <person name="Hauser H."/>
            <person name="Gamble J."/>
            <person name="Gilderthorp R."/>
            <person name="Marcello L."/>
            <person name="McQuillan J."/>
            <person name="Otto T.D."/>
            <person name="Quail M.A."/>
            <person name="Sanders M.J."/>
            <person name="van Tonder A."/>
            <person name="Ginger M.L."/>
            <person name="Field M.C."/>
            <person name="Barry J.D."/>
            <person name="Hertz-Fowler C."/>
            <person name="Berriman M."/>
        </authorList>
    </citation>
    <scope>NUCLEOTIDE SEQUENCE</scope>
    <source>
        <strain evidence="3">IL3000</strain>
    </source>
</reference>
<dbReference type="GO" id="GO:0008173">
    <property type="term" value="F:RNA methyltransferase activity"/>
    <property type="evidence" value="ECO:0007669"/>
    <property type="project" value="InterPro"/>
</dbReference>
<evidence type="ECO:0000256" key="2">
    <source>
        <dbReference type="ARBA" id="ARBA00022691"/>
    </source>
</evidence>
<dbReference type="PANTHER" id="PTHR42786">
    <property type="entry name" value="TRNA/RRNA METHYLTRANSFERASE"/>
    <property type="match status" value="1"/>
</dbReference>
<dbReference type="GO" id="GO:0005829">
    <property type="term" value="C:cytosol"/>
    <property type="evidence" value="ECO:0007669"/>
    <property type="project" value="TreeGrafter"/>
</dbReference>
<dbReference type="EMBL" id="HE575314">
    <property type="protein sequence ID" value="CCC89432.1"/>
    <property type="molecule type" value="Genomic_DNA"/>
</dbReference>
<protein>
    <submittedName>
        <fullName evidence="3">Uncharacterized protein TCIL3000_1_2000</fullName>
    </submittedName>
</protein>
<dbReference type="GO" id="GO:0002128">
    <property type="term" value="P:tRNA nucleoside ribose methylation"/>
    <property type="evidence" value="ECO:0007669"/>
    <property type="project" value="TreeGrafter"/>
</dbReference>
<dbReference type="InterPro" id="IPR004384">
    <property type="entry name" value="RNA_MeTrfase_TrmJ/LasT"/>
</dbReference>